<feature type="transmembrane region" description="Helical" evidence="1">
    <location>
        <begin position="53"/>
        <end position="73"/>
    </location>
</feature>
<evidence type="ECO:0000313" key="3">
    <source>
        <dbReference type="Proteomes" id="UP000436027"/>
    </source>
</evidence>
<comment type="caution">
    <text evidence="2">The sequence shown here is derived from an EMBL/GenBank/DDBJ whole genome shotgun (WGS) entry which is preliminary data.</text>
</comment>
<keyword evidence="1" id="KW-0472">Membrane</keyword>
<dbReference type="Pfam" id="PF13160">
    <property type="entry name" value="DUF3995"/>
    <property type="match status" value="1"/>
</dbReference>
<dbReference type="AlphaFoldDB" id="A0AAD3WZN8"/>
<reference evidence="2 3" key="1">
    <citation type="submission" date="2019-09" db="EMBL/GenBank/DDBJ databases">
        <title>Whole genome sequencing of Microbacterium maritypicum.</title>
        <authorList>
            <person name="Lenchi N."/>
        </authorList>
    </citation>
    <scope>NUCLEOTIDE SEQUENCE [LARGE SCALE GENOMIC DNA]</scope>
    <source>
        <strain evidence="2 3">DSM 12512</strain>
    </source>
</reference>
<gene>
    <name evidence="2" type="ORF">F6W70_16295</name>
</gene>
<organism evidence="2 3">
    <name type="scientific">Microbacterium maritypicum</name>
    <name type="common">Microbacterium liquefaciens</name>
    <dbReference type="NCBI Taxonomy" id="33918"/>
    <lineage>
        <taxon>Bacteria</taxon>
        <taxon>Bacillati</taxon>
        <taxon>Actinomycetota</taxon>
        <taxon>Actinomycetes</taxon>
        <taxon>Micrococcales</taxon>
        <taxon>Microbacteriaceae</taxon>
        <taxon>Microbacterium</taxon>
    </lineage>
</organism>
<evidence type="ECO:0000256" key="1">
    <source>
        <dbReference type="SAM" id="Phobius"/>
    </source>
</evidence>
<dbReference type="EMBL" id="WAAQ01000003">
    <property type="protein sequence ID" value="KAB1881438.1"/>
    <property type="molecule type" value="Genomic_DNA"/>
</dbReference>
<keyword evidence="1" id="KW-0812">Transmembrane</keyword>
<protein>
    <submittedName>
        <fullName evidence="2">DUF3995 domain-containing protein</fullName>
    </submittedName>
</protein>
<feature type="transmembrane region" description="Helical" evidence="1">
    <location>
        <begin position="12"/>
        <end position="32"/>
    </location>
</feature>
<accession>A0AAD3WZN8</accession>
<proteinExistence type="predicted"/>
<evidence type="ECO:0000313" key="2">
    <source>
        <dbReference type="EMBL" id="KAB1881438.1"/>
    </source>
</evidence>
<keyword evidence="1" id="KW-1133">Transmembrane helix</keyword>
<sequence>MTPLGRIGQVVATTSLGAIGAIHLLWASGASWPAPNRKRLARQVIGSDEMPSAGACLVVGGGMLAGSAIVAGAGGTRTLAIAARVAAALAFLLRGAMDGARVTALLGRPGPHRRFVALDRRIYRPLCLITGAAIALAVRGDRRS</sequence>
<name>A0AAD3WZN8_MICMQ</name>
<dbReference type="Proteomes" id="UP000436027">
    <property type="component" value="Unassembled WGS sequence"/>
</dbReference>
<dbReference type="InterPro" id="IPR025058">
    <property type="entry name" value="DUF3995"/>
</dbReference>
<dbReference type="RefSeq" id="WP_017830026.1">
    <property type="nucleotide sequence ID" value="NZ_BAAAIN010000005.1"/>
</dbReference>